<gene>
    <name evidence="2" type="ORF">CLAFUR5_07503</name>
</gene>
<dbReference type="EMBL" id="CP090168">
    <property type="protein sequence ID" value="UJO19125.1"/>
    <property type="molecule type" value="Genomic_DNA"/>
</dbReference>
<feature type="compositionally biased region" description="Low complexity" evidence="1">
    <location>
        <begin position="252"/>
        <end position="263"/>
    </location>
</feature>
<organism evidence="2 3">
    <name type="scientific">Passalora fulva</name>
    <name type="common">Tomato leaf mold</name>
    <name type="synonym">Cladosporium fulvum</name>
    <dbReference type="NCBI Taxonomy" id="5499"/>
    <lineage>
        <taxon>Eukaryota</taxon>
        <taxon>Fungi</taxon>
        <taxon>Dikarya</taxon>
        <taxon>Ascomycota</taxon>
        <taxon>Pezizomycotina</taxon>
        <taxon>Dothideomycetes</taxon>
        <taxon>Dothideomycetidae</taxon>
        <taxon>Mycosphaerellales</taxon>
        <taxon>Mycosphaerellaceae</taxon>
        <taxon>Fulvia</taxon>
    </lineage>
</organism>
<dbReference type="InterPro" id="IPR012933">
    <property type="entry name" value="HicA_mRNA_interferase"/>
</dbReference>
<feature type="region of interest" description="Disordered" evidence="1">
    <location>
        <begin position="223"/>
        <end position="268"/>
    </location>
</feature>
<proteinExistence type="predicted"/>
<feature type="compositionally biased region" description="Basic and acidic residues" evidence="1">
    <location>
        <begin position="117"/>
        <end position="136"/>
    </location>
</feature>
<keyword evidence="3" id="KW-1185">Reference proteome</keyword>
<feature type="compositionally biased region" description="Acidic residues" evidence="1">
    <location>
        <begin position="52"/>
        <end position="94"/>
    </location>
</feature>
<protein>
    <submittedName>
        <fullName evidence="2">Uncharacterized protein</fullName>
    </submittedName>
</protein>
<dbReference type="PANTHER" id="PTHR40788">
    <property type="entry name" value="CLR5 DOMAIN-CONTAINING PROTEIN-RELATED"/>
    <property type="match status" value="1"/>
</dbReference>
<feature type="region of interest" description="Disordered" evidence="1">
    <location>
        <begin position="117"/>
        <end position="194"/>
    </location>
</feature>
<dbReference type="GeneID" id="71987381"/>
<dbReference type="OrthoDB" id="2922289at2759"/>
<dbReference type="AlphaFoldDB" id="A0A9Q8PAZ9"/>
<sequence length="386" mass="43305">MPQTRRQRMAESVYGQHLAFMTQLMKQDVTLRAPAVPTRPHCHCPNCGRIIEDDEEEDDVEEDEDEDEDEDYGDEGEYEDSEDSAEEADSDDEVQAEAHYLEILSDIRNLIKDPVESDRAHARPRPVENFDPDLIKRHSTYGGGRRKAHARTKSLVSQKTTDSRFDRVAKLQDQDEVPAMAPSAPGTDLASPTFAPTAPIQEIQEIQVTSTAGGNETIHTVHAAGNLPRQMLTEPYTPSVPNHQPKLRKGSAARATTPTTSPTYQYEEQAPHPICPHTVVFVDRPHLQLFLRMFGDPSITATSRKRTVFNDIVAAMSSAGFIVEQSGRCAGSAVTFKDINHVYNGRTITFHRPHPEPRIPQHMLRKWGKRLGDCFGWSLGSFVERE</sequence>
<evidence type="ECO:0000256" key="1">
    <source>
        <dbReference type="SAM" id="MobiDB-lite"/>
    </source>
</evidence>
<dbReference type="PANTHER" id="PTHR40788:SF1">
    <property type="entry name" value="IPA PROTEIN"/>
    <property type="match status" value="1"/>
</dbReference>
<evidence type="ECO:0000313" key="2">
    <source>
        <dbReference type="EMBL" id="UJO19125.1"/>
    </source>
</evidence>
<dbReference type="RefSeq" id="XP_047763491.1">
    <property type="nucleotide sequence ID" value="XM_047906651.1"/>
</dbReference>
<dbReference type="Proteomes" id="UP000756132">
    <property type="component" value="Chromosome 6"/>
</dbReference>
<feature type="compositionally biased region" description="Basic and acidic residues" evidence="1">
    <location>
        <begin position="161"/>
        <end position="173"/>
    </location>
</feature>
<evidence type="ECO:0000313" key="3">
    <source>
        <dbReference type="Proteomes" id="UP000756132"/>
    </source>
</evidence>
<reference evidence="2" key="2">
    <citation type="journal article" date="2022" name="Microb. Genom.">
        <title>A chromosome-scale genome assembly of the tomato pathogen Cladosporium fulvum reveals a compartmentalized genome architecture and the presence of a dispensable chromosome.</title>
        <authorList>
            <person name="Zaccaron A.Z."/>
            <person name="Chen L.H."/>
            <person name="Samaras A."/>
            <person name="Stergiopoulos I."/>
        </authorList>
    </citation>
    <scope>NUCLEOTIDE SEQUENCE</scope>
    <source>
        <strain evidence="2">Race5_Kim</strain>
    </source>
</reference>
<name>A0A9Q8PAZ9_PASFU</name>
<accession>A0A9Q8PAZ9</accession>
<dbReference type="Pfam" id="PF07927">
    <property type="entry name" value="HicA_toxin"/>
    <property type="match status" value="1"/>
</dbReference>
<dbReference type="GO" id="GO:0003729">
    <property type="term" value="F:mRNA binding"/>
    <property type="evidence" value="ECO:0007669"/>
    <property type="project" value="InterPro"/>
</dbReference>
<dbReference type="OMA" id="TAHCADE"/>
<reference evidence="2" key="1">
    <citation type="submission" date="2021-12" db="EMBL/GenBank/DDBJ databases">
        <authorList>
            <person name="Zaccaron A."/>
            <person name="Stergiopoulos I."/>
        </authorList>
    </citation>
    <scope>NUCLEOTIDE SEQUENCE</scope>
    <source>
        <strain evidence="2">Race5_Kim</strain>
    </source>
</reference>
<dbReference type="KEGG" id="ffu:CLAFUR5_07503"/>
<feature type="region of interest" description="Disordered" evidence="1">
    <location>
        <begin position="36"/>
        <end position="94"/>
    </location>
</feature>